<dbReference type="RefSeq" id="XP_066924919.1">
    <property type="nucleotide sequence ID" value="XM_067068818.1"/>
</dbReference>
<feature type="domain" description="Fibrinogen C-terminal" evidence="3">
    <location>
        <begin position="124"/>
        <end position="356"/>
    </location>
</feature>
<keyword evidence="5" id="KW-1185">Reference proteome</keyword>
<dbReference type="Gene3D" id="3.90.215.10">
    <property type="entry name" value="Gamma Fibrinogen, chain A, domain 1"/>
    <property type="match status" value="1"/>
</dbReference>
<dbReference type="AlphaFoldDB" id="A0A7M5VCG6"/>
<feature type="region of interest" description="Disordered" evidence="1">
    <location>
        <begin position="112"/>
        <end position="151"/>
    </location>
</feature>
<name>A0A7M5VCG6_9CNID</name>
<evidence type="ECO:0000259" key="3">
    <source>
        <dbReference type="PROSITE" id="PS51406"/>
    </source>
</evidence>
<dbReference type="Pfam" id="PF00147">
    <property type="entry name" value="Fibrinogen_C"/>
    <property type="match status" value="1"/>
</dbReference>
<dbReference type="GeneID" id="136812320"/>
<feature type="chain" id="PRO_5029477191" description="Fibrinogen C-terminal domain-containing protein" evidence="2">
    <location>
        <begin position="20"/>
        <end position="356"/>
    </location>
</feature>
<dbReference type="InterPro" id="IPR014716">
    <property type="entry name" value="Fibrinogen_a/b/g_C_1"/>
</dbReference>
<dbReference type="PANTHER" id="PTHR19143:SF394">
    <property type="entry name" value="ANGIOPOIETIN-RELATED PROTEIN 3-LIKE"/>
    <property type="match status" value="1"/>
</dbReference>
<evidence type="ECO:0000313" key="4">
    <source>
        <dbReference type="EnsemblMetazoa" id="CLYHEMP006991.1"/>
    </source>
</evidence>
<feature type="compositionally biased region" description="Polar residues" evidence="1">
    <location>
        <begin position="117"/>
        <end position="131"/>
    </location>
</feature>
<organism evidence="4 5">
    <name type="scientific">Clytia hemisphaerica</name>
    <dbReference type="NCBI Taxonomy" id="252671"/>
    <lineage>
        <taxon>Eukaryota</taxon>
        <taxon>Metazoa</taxon>
        <taxon>Cnidaria</taxon>
        <taxon>Hydrozoa</taxon>
        <taxon>Hydroidolina</taxon>
        <taxon>Leptothecata</taxon>
        <taxon>Obeliida</taxon>
        <taxon>Clytiidae</taxon>
        <taxon>Clytia</taxon>
    </lineage>
</organism>
<keyword evidence="2" id="KW-0732">Signal</keyword>
<evidence type="ECO:0000256" key="1">
    <source>
        <dbReference type="SAM" id="MobiDB-lite"/>
    </source>
</evidence>
<evidence type="ECO:0000256" key="2">
    <source>
        <dbReference type="SAM" id="SignalP"/>
    </source>
</evidence>
<protein>
    <recommendedName>
        <fullName evidence="3">Fibrinogen C-terminal domain-containing protein</fullName>
    </recommendedName>
</protein>
<feature type="signal peptide" evidence="2">
    <location>
        <begin position="1"/>
        <end position="19"/>
    </location>
</feature>
<dbReference type="OrthoDB" id="7735550at2759"/>
<dbReference type="InterPro" id="IPR036056">
    <property type="entry name" value="Fibrinogen-like_C"/>
</dbReference>
<dbReference type="InterPro" id="IPR002181">
    <property type="entry name" value="Fibrinogen_a/b/g_C_dom"/>
</dbReference>
<reference evidence="4" key="1">
    <citation type="submission" date="2021-01" db="UniProtKB">
        <authorList>
            <consortium name="EnsemblMetazoa"/>
        </authorList>
    </citation>
    <scope>IDENTIFICATION</scope>
</reference>
<evidence type="ECO:0000313" key="5">
    <source>
        <dbReference type="Proteomes" id="UP000594262"/>
    </source>
</evidence>
<accession>A0A7M5VCG6</accession>
<dbReference type="GO" id="GO:0005615">
    <property type="term" value="C:extracellular space"/>
    <property type="evidence" value="ECO:0007669"/>
    <property type="project" value="TreeGrafter"/>
</dbReference>
<sequence>MWLSHIVLSLTLFAADCFCTQLQAFKGNAIHPFIPAQTSAQTVSQLQCILKHRLDHSKYWLIEAKQIKSDQWLCRYFILINYDDVQKLFTEDVTSTVYARVSVRELKQNIHEATPPAESTSETQPPSTPASSCKVLKDNDDKKSSENGRGGNIQSGVYQIKIGEQTKSVYCDMMNNGGGWTLIQRRVDKKNFYRGWDDYKKGFGDPTRSYWLGLEAINQMTKKGNTLIRLEGYRKDNQEHLYAIHERFKVENETCQYRVHVGGYLSGSSDSVSEDVALMNSAAFSTLDNDNDAWFDSCAQKWHAGWWFNSCCHINANGVFLNQGDEWQRNAILWGDALMMSFSIALKEVEAPTLIP</sequence>
<dbReference type="EnsemblMetazoa" id="CLYHEMT006991.1">
    <property type="protein sequence ID" value="CLYHEMP006991.1"/>
    <property type="gene ID" value="CLYHEMG006991"/>
</dbReference>
<dbReference type="PROSITE" id="PS51406">
    <property type="entry name" value="FIBRINOGEN_C_2"/>
    <property type="match status" value="1"/>
</dbReference>
<dbReference type="SMART" id="SM00186">
    <property type="entry name" value="FBG"/>
    <property type="match status" value="1"/>
</dbReference>
<dbReference type="Gene3D" id="4.10.530.10">
    <property type="entry name" value="Gamma-fibrinogen Carboxyl Terminal Fragment, domain 2"/>
    <property type="match status" value="1"/>
</dbReference>
<dbReference type="SUPFAM" id="SSF56496">
    <property type="entry name" value="Fibrinogen C-terminal domain-like"/>
    <property type="match status" value="1"/>
</dbReference>
<proteinExistence type="predicted"/>
<feature type="compositionally biased region" description="Basic and acidic residues" evidence="1">
    <location>
        <begin position="135"/>
        <end position="146"/>
    </location>
</feature>
<dbReference type="NCBIfam" id="NF040941">
    <property type="entry name" value="GGGWT_bact"/>
    <property type="match status" value="1"/>
</dbReference>
<dbReference type="PANTHER" id="PTHR19143">
    <property type="entry name" value="FIBRINOGEN/TENASCIN/ANGIOPOEITIN"/>
    <property type="match status" value="1"/>
</dbReference>
<dbReference type="Proteomes" id="UP000594262">
    <property type="component" value="Unplaced"/>
</dbReference>
<dbReference type="InterPro" id="IPR050373">
    <property type="entry name" value="Fibrinogen_C-term_domain"/>
</dbReference>